<dbReference type="PANTHER" id="PTHR22916:SF3">
    <property type="entry name" value="UDP-GLCNAC:BETAGAL BETA-1,3-N-ACETYLGLUCOSAMINYLTRANSFERASE-LIKE PROTEIN 1"/>
    <property type="match status" value="1"/>
</dbReference>
<dbReference type="OrthoDB" id="9802649at2"/>
<dbReference type="Proteomes" id="UP000244441">
    <property type="component" value="Chromosome"/>
</dbReference>
<accession>A0A2S0VU89</accession>
<feature type="domain" description="Glycosyltransferase 2-like" evidence="1">
    <location>
        <begin position="10"/>
        <end position="182"/>
    </location>
</feature>
<dbReference type="Gene3D" id="3.90.550.10">
    <property type="entry name" value="Spore Coat Polysaccharide Biosynthesis Protein SpsA, Chain A"/>
    <property type="match status" value="1"/>
</dbReference>
<gene>
    <name evidence="2" type="ORF">C2869_15735</name>
</gene>
<dbReference type="SUPFAM" id="SSF53448">
    <property type="entry name" value="Nucleotide-diphospho-sugar transferases"/>
    <property type="match status" value="1"/>
</dbReference>
<dbReference type="InterPro" id="IPR031042">
    <property type="entry name" value="Glyco_TIGR04440"/>
</dbReference>
<dbReference type="InterPro" id="IPR001173">
    <property type="entry name" value="Glyco_trans_2-like"/>
</dbReference>
<dbReference type="Pfam" id="PF00535">
    <property type="entry name" value="Glycos_transf_2"/>
    <property type="match status" value="1"/>
</dbReference>
<sequence length="322" mass="36688">MKTASQLKLSVIVPVYNLENYIADCLEGLIYQDVNFDYEIIVANDCSTDNSLEIIQQYQAQAPNLIKIIDNESNQRLAKNMRLLLAHAKGQYIAYMDGDDVALPGKLQAQVDHLDKNPECAMVYHEVEVFESDSNETTGYYCKDYYNKKCIPDKATIEHVVKYGSFFQASTLMFRRHSHLDKVVDEQCKIILDHPFQVLNAGFLNGTIEAVDGVLGRYRIHANSFGAMTLKDHSRREQVLADQLQAISNAAQFGISEKTINEGRAHYYFATALFFLKLKQNELFAKYIKLSDIDGFCFDIRHRYAIDHVNEPESVALELGFV</sequence>
<reference evidence="2 3" key="1">
    <citation type="submission" date="2018-01" db="EMBL/GenBank/DDBJ databases">
        <title>Genome sequence of a Cantenovulum-like bacteria.</title>
        <authorList>
            <person name="Tan W.R."/>
            <person name="Lau N.-S."/>
            <person name="Go F."/>
            <person name="Amirul A.-A.A."/>
        </authorList>
    </citation>
    <scope>NUCLEOTIDE SEQUENCE [LARGE SCALE GENOMIC DNA]</scope>
    <source>
        <strain evidence="2 3">CCB-QB4</strain>
    </source>
</reference>
<evidence type="ECO:0000259" key="1">
    <source>
        <dbReference type="Pfam" id="PF00535"/>
    </source>
</evidence>
<dbReference type="EMBL" id="CP026604">
    <property type="protein sequence ID" value="AWB67786.1"/>
    <property type="molecule type" value="Genomic_DNA"/>
</dbReference>
<dbReference type="InterPro" id="IPR029044">
    <property type="entry name" value="Nucleotide-diphossugar_trans"/>
</dbReference>
<dbReference type="RefSeq" id="WP_108603854.1">
    <property type="nucleotide sequence ID" value="NZ_CP026604.1"/>
</dbReference>
<keyword evidence="3" id="KW-1185">Reference proteome</keyword>
<protein>
    <submittedName>
        <fullName evidence="2">Glycosyl transferase</fullName>
    </submittedName>
</protein>
<keyword evidence="2" id="KW-0808">Transferase</keyword>
<dbReference type="PANTHER" id="PTHR22916">
    <property type="entry name" value="GLYCOSYLTRANSFERASE"/>
    <property type="match status" value="1"/>
</dbReference>
<dbReference type="NCBIfam" id="TIGR04440">
    <property type="entry name" value="glyco_TIGR04440"/>
    <property type="match status" value="1"/>
</dbReference>
<dbReference type="AlphaFoldDB" id="A0A2S0VU89"/>
<evidence type="ECO:0000313" key="3">
    <source>
        <dbReference type="Proteomes" id="UP000244441"/>
    </source>
</evidence>
<proteinExistence type="predicted"/>
<dbReference type="KEGG" id="cate:C2869_15735"/>
<name>A0A2S0VU89_9ALTE</name>
<dbReference type="GO" id="GO:0016758">
    <property type="term" value="F:hexosyltransferase activity"/>
    <property type="evidence" value="ECO:0007669"/>
    <property type="project" value="UniProtKB-ARBA"/>
</dbReference>
<evidence type="ECO:0000313" key="2">
    <source>
        <dbReference type="EMBL" id="AWB67786.1"/>
    </source>
</evidence>
<organism evidence="2 3">
    <name type="scientific">Saccharobesus litoralis</name>
    <dbReference type="NCBI Taxonomy" id="2172099"/>
    <lineage>
        <taxon>Bacteria</taxon>
        <taxon>Pseudomonadati</taxon>
        <taxon>Pseudomonadota</taxon>
        <taxon>Gammaproteobacteria</taxon>
        <taxon>Alteromonadales</taxon>
        <taxon>Alteromonadaceae</taxon>
        <taxon>Saccharobesus</taxon>
    </lineage>
</organism>